<evidence type="ECO:0000313" key="2">
    <source>
        <dbReference type="EMBL" id="VDN29866.1"/>
    </source>
</evidence>
<protein>
    <submittedName>
        <fullName evidence="2">Uncharacterized protein</fullName>
    </submittedName>
</protein>
<keyword evidence="3" id="KW-1185">Reference proteome</keyword>
<reference evidence="2 3" key="1">
    <citation type="submission" date="2018-11" db="EMBL/GenBank/DDBJ databases">
        <authorList>
            <consortium name="Pathogen Informatics"/>
        </authorList>
    </citation>
    <scope>NUCLEOTIDE SEQUENCE [LARGE SCALE GENOMIC DNA]</scope>
</reference>
<dbReference type="AlphaFoldDB" id="A0A3P7QGC6"/>
<accession>A0A3P7QGC6</accession>
<evidence type="ECO:0000256" key="1">
    <source>
        <dbReference type="SAM" id="MobiDB-lite"/>
    </source>
</evidence>
<organism evidence="2 3">
    <name type="scientific">Dibothriocephalus latus</name>
    <name type="common">Fish tapeworm</name>
    <name type="synonym">Diphyllobothrium latum</name>
    <dbReference type="NCBI Taxonomy" id="60516"/>
    <lineage>
        <taxon>Eukaryota</taxon>
        <taxon>Metazoa</taxon>
        <taxon>Spiralia</taxon>
        <taxon>Lophotrochozoa</taxon>
        <taxon>Platyhelminthes</taxon>
        <taxon>Cestoda</taxon>
        <taxon>Eucestoda</taxon>
        <taxon>Diphyllobothriidea</taxon>
        <taxon>Diphyllobothriidae</taxon>
        <taxon>Dibothriocephalus</taxon>
    </lineage>
</organism>
<proteinExistence type="predicted"/>
<dbReference type="Proteomes" id="UP000281553">
    <property type="component" value="Unassembled WGS sequence"/>
</dbReference>
<evidence type="ECO:0000313" key="3">
    <source>
        <dbReference type="Proteomes" id="UP000281553"/>
    </source>
</evidence>
<dbReference type="EMBL" id="UYRU01079171">
    <property type="protein sequence ID" value="VDN29866.1"/>
    <property type="molecule type" value="Genomic_DNA"/>
</dbReference>
<sequence length="37" mass="4498">MRRPRPIPTGMRPYPTRRRFVGRCSKRRPRSRCPKTS</sequence>
<gene>
    <name evidence="2" type="ORF">DILT_LOCUS15439</name>
</gene>
<name>A0A3P7QGC6_DIBLA</name>
<feature type="region of interest" description="Disordered" evidence="1">
    <location>
        <begin position="1"/>
        <end position="37"/>
    </location>
</feature>
<feature type="compositionally biased region" description="Basic residues" evidence="1">
    <location>
        <begin position="15"/>
        <end position="37"/>
    </location>
</feature>